<proteinExistence type="predicted"/>
<name>T1CXT3_9HELI</name>
<dbReference type="EMBL" id="BASD01000009">
    <property type="protein sequence ID" value="GAD18760.1"/>
    <property type="molecule type" value="Genomic_DNA"/>
</dbReference>
<keyword evidence="3" id="KW-1185">Reference proteome</keyword>
<reference evidence="2 3" key="1">
    <citation type="journal article" date="2013" name="Genome Announc.">
        <title>Draft Genome Sequence of Helicobacter fennelliae Strain MRY12-0050, Isolated from a Bacteremia Patient.</title>
        <authorList>
            <person name="Rimbara E."/>
            <person name="Matsui M."/>
            <person name="Mori S."/>
            <person name="Suzuki S."/>
            <person name="Suzuki M."/>
            <person name="Kim H."/>
            <person name="Sekizuka T."/>
            <person name="Kuroda M."/>
            <person name="Shibayama K."/>
        </authorList>
    </citation>
    <scope>NUCLEOTIDE SEQUENCE [LARGE SCALE GENOMIC DNA]</scope>
    <source>
        <strain evidence="2 3">MRY12-0050</strain>
    </source>
</reference>
<dbReference type="STRING" id="1325130.HFN_2172"/>
<dbReference type="Proteomes" id="UP000018143">
    <property type="component" value="Unassembled WGS sequence"/>
</dbReference>
<protein>
    <submittedName>
        <fullName evidence="2">Uncharacterized protein</fullName>
    </submittedName>
</protein>
<dbReference type="AlphaFoldDB" id="T1CXT3"/>
<keyword evidence="1" id="KW-1133">Transmembrane helix</keyword>
<evidence type="ECO:0000313" key="3">
    <source>
        <dbReference type="Proteomes" id="UP000018143"/>
    </source>
</evidence>
<evidence type="ECO:0000313" key="2">
    <source>
        <dbReference type="EMBL" id="GAD18760.1"/>
    </source>
</evidence>
<sequence length="41" mass="4828">MAIFNPQIIYCYVLDSVMLCLYCFWFLIYQPPKGRAKAPLP</sequence>
<accession>T1CXT3</accession>
<keyword evidence="1" id="KW-0472">Membrane</keyword>
<comment type="caution">
    <text evidence="2">The sequence shown here is derived from an EMBL/GenBank/DDBJ whole genome shotgun (WGS) entry which is preliminary data.</text>
</comment>
<keyword evidence="1" id="KW-0812">Transmembrane</keyword>
<gene>
    <name evidence="2" type="ORF">HFN_2172</name>
</gene>
<feature type="transmembrane region" description="Helical" evidence="1">
    <location>
        <begin position="6"/>
        <end position="28"/>
    </location>
</feature>
<evidence type="ECO:0000256" key="1">
    <source>
        <dbReference type="SAM" id="Phobius"/>
    </source>
</evidence>
<organism evidence="2 3">
    <name type="scientific">Helicobacter fennelliae MRY12-0050</name>
    <dbReference type="NCBI Taxonomy" id="1325130"/>
    <lineage>
        <taxon>Bacteria</taxon>
        <taxon>Pseudomonadati</taxon>
        <taxon>Campylobacterota</taxon>
        <taxon>Epsilonproteobacteria</taxon>
        <taxon>Campylobacterales</taxon>
        <taxon>Helicobacteraceae</taxon>
        <taxon>Helicobacter</taxon>
    </lineage>
</organism>